<dbReference type="EMBL" id="RBZU01000002">
    <property type="protein sequence ID" value="RKP57778.1"/>
    <property type="molecule type" value="Genomic_DNA"/>
</dbReference>
<gene>
    <name evidence="3" type="ORF">D7S86_07550</name>
</gene>
<dbReference type="PANTHER" id="PTHR30273">
    <property type="entry name" value="PERIPLASMIC SIGNAL SENSOR AND SIGMA FACTOR ACTIVATOR FECR-RELATED"/>
    <property type="match status" value="1"/>
</dbReference>
<evidence type="ECO:0000259" key="1">
    <source>
        <dbReference type="Pfam" id="PF04773"/>
    </source>
</evidence>
<evidence type="ECO:0000313" key="3">
    <source>
        <dbReference type="EMBL" id="RKP57778.1"/>
    </source>
</evidence>
<proteinExistence type="predicted"/>
<dbReference type="Proteomes" id="UP000270342">
    <property type="component" value="Unassembled WGS sequence"/>
</dbReference>
<sequence length="335" mass="36113">MSARHVGVVGEPAVTGRDSAARSAQEAVQWAVQLRSGTMSANERHALDRWLAASADNQAAWHKLADSLSALVAPAGVDHAAFRSALLVKEPSRRRFVLTGVSALAVASGGLWFWRQGAVDALPGAAPGVWMRTAIGERRTFEASGGSSLMLNARSAVQDIVSGDVHTYALDKGALYMDAPAQPSRVTPVSVRTRDGYLQTQSGAFGVTLVKQGTRVQVDRAYADILTLSGNRARLRAGERAVFDRNTIWRDAAHGPSFTSWTQGLYVASNTPLGDVVDALEPYLPGLLTITDEAAQHRVSGVFHLDRPEQTLQQIQDTLDVHVERFSRYMTVISA</sequence>
<dbReference type="AlphaFoldDB" id="A0A494Y516"/>
<name>A0A494Y516_9BURK</name>
<dbReference type="Pfam" id="PF16220">
    <property type="entry name" value="DUF4880"/>
    <property type="match status" value="1"/>
</dbReference>
<dbReference type="InterPro" id="IPR006860">
    <property type="entry name" value="FecR"/>
</dbReference>
<feature type="domain" description="FecR protein" evidence="1">
    <location>
        <begin position="131"/>
        <end position="218"/>
    </location>
</feature>
<dbReference type="Gene3D" id="3.55.50.30">
    <property type="match status" value="1"/>
</dbReference>
<evidence type="ECO:0000313" key="4">
    <source>
        <dbReference type="Proteomes" id="UP000270342"/>
    </source>
</evidence>
<dbReference type="Gene3D" id="2.60.120.1440">
    <property type="match status" value="1"/>
</dbReference>
<dbReference type="PANTHER" id="PTHR30273:SF2">
    <property type="entry name" value="PROTEIN FECR"/>
    <property type="match status" value="1"/>
</dbReference>
<dbReference type="PIRSF" id="PIRSF018266">
    <property type="entry name" value="FecR"/>
    <property type="match status" value="1"/>
</dbReference>
<dbReference type="Pfam" id="PF04773">
    <property type="entry name" value="FecR"/>
    <property type="match status" value="1"/>
</dbReference>
<dbReference type="GO" id="GO:0016989">
    <property type="term" value="F:sigma factor antagonist activity"/>
    <property type="evidence" value="ECO:0007669"/>
    <property type="project" value="TreeGrafter"/>
</dbReference>
<organism evidence="3 4">
    <name type="scientific">Pararobbsia silviterrae</name>
    <dbReference type="NCBI Taxonomy" id="1792498"/>
    <lineage>
        <taxon>Bacteria</taxon>
        <taxon>Pseudomonadati</taxon>
        <taxon>Pseudomonadota</taxon>
        <taxon>Betaproteobacteria</taxon>
        <taxon>Burkholderiales</taxon>
        <taxon>Burkholderiaceae</taxon>
        <taxon>Pararobbsia</taxon>
    </lineage>
</organism>
<reference evidence="3 4" key="1">
    <citation type="submission" date="2018-10" db="EMBL/GenBank/DDBJ databases">
        <title>Robbsia sp. DHC34, isolated from soil.</title>
        <authorList>
            <person name="Gao Z.-H."/>
            <person name="Qiu L.-H."/>
        </authorList>
    </citation>
    <scope>NUCLEOTIDE SEQUENCE [LARGE SCALE GENOMIC DNA]</scope>
    <source>
        <strain evidence="3 4">DHC34</strain>
    </source>
</reference>
<dbReference type="InterPro" id="IPR012373">
    <property type="entry name" value="Ferrdict_sens_TM"/>
</dbReference>
<keyword evidence="4" id="KW-1185">Reference proteome</keyword>
<evidence type="ECO:0000259" key="2">
    <source>
        <dbReference type="Pfam" id="PF16220"/>
    </source>
</evidence>
<dbReference type="InterPro" id="IPR032623">
    <property type="entry name" value="FecR_N"/>
</dbReference>
<accession>A0A494Y516</accession>
<feature type="domain" description="FecR N-terminal" evidence="2">
    <location>
        <begin position="25"/>
        <end position="64"/>
    </location>
</feature>
<comment type="caution">
    <text evidence="3">The sequence shown here is derived from an EMBL/GenBank/DDBJ whole genome shotgun (WGS) entry which is preliminary data.</text>
</comment>
<protein>
    <submittedName>
        <fullName evidence="3">DUF4880 domain-containing protein</fullName>
    </submittedName>
</protein>